<dbReference type="HAMAP" id="MF_01357">
    <property type="entry name" value="NDH1_NuoC"/>
    <property type="match status" value="1"/>
</dbReference>
<keyword evidence="3" id="KW-0830">Ubiquinone</keyword>
<evidence type="ECO:0000256" key="5">
    <source>
        <dbReference type="RuleBase" id="RU003582"/>
    </source>
</evidence>
<keyword evidence="3 5" id="KW-0874">Quinone</keyword>
<dbReference type="OrthoDB" id="9803286at2"/>
<dbReference type="GO" id="GO:0050136">
    <property type="term" value="F:NADH dehydrogenase (quinone) (non-electrogenic) activity"/>
    <property type="evidence" value="ECO:0007669"/>
    <property type="project" value="UniProtKB-UniRule"/>
</dbReference>
<proteinExistence type="inferred from homology"/>
<dbReference type="InterPro" id="IPR010218">
    <property type="entry name" value="NADH_DH_suC"/>
</dbReference>
<dbReference type="InterPro" id="IPR037232">
    <property type="entry name" value="NADH_quin_OxRdtase_su_C/D-like"/>
</dbReference>
<dbReference type="PROSITE" id="PS00542">
    <property type="entry name" value="COMPLEX1_30K"/>
    <property type="match status" value="1"/>
</dbReference>
<dbReference type="Gene3D" id="3.30.460.80">
    <property type="entry name" value="NADH:ubiquinone oxidoreductase, 30kDa subunit"/>
    <property type="match status" value="1"/>
</dbReference>
<dbReference type="GO" id="GO:0048038">
    <property type="term" value="F:quinone binding"/>
    <property type="evidence" value="ECO:0007669"/>
    <property type="project" value="UniProtKB-KW"/>
</dbReference>
<dbReference type="SUPFAM" id="SSF143243">
    <property type="entry name" value="Nqo5-like"/>
    <property type="match status" value="1"/>
</dbReference>
<comment type="similarity">
    <text evidence="1 3 4">Belongs to the complex I 30 kDa subunit family.</text>
</comment>
<feature type="domain" description="NADH:ubiquinone oxidoreductase 30kDa subunit" evidence="6">
    <location>
        <begin position="33"/>
        <end position="194"/>
    </location>
</feature>
<comment type="catalytic activity">
    <reaction evidence="3 5">
        <text>a quinone + NADH + 5 H(+)(in) = a quinol + NAD(+) + 4 H(+)(out)</text>
        <dbReference type="Rhea" id="RHEA:57888"/>
        <dbReference type="ChEBI" id="CHEBI:15378"/>
        <dbReference type="ChEBI" id="CHEBI:24646"/>
        <dbReference type="ChEBI" id="CHEBI:57540"/>
        <dbReference type="ChEBI" id="CHEBI:57945"/>
        <dbReference type="ChEBI" id="CHEBI:132124"/>
    </reaction>
</comment>
<dbReference type="PANTHER" id="PTHR10884">
    <property type="entry name" value="NADH DEHYDROGENASE UBIQUINONE IRON-SULFUR PROTEIN 3"/>
    <property type="match status" value="1"/>
</dbReference>
<name>A0A1H7F5K0_9GAMM</name>
<keyword evidence="3 4" id="KW-1278">Translocase</keyword>
<evidence type="ECO:0000313" key="8">
    <source>
        <dbReference type="Proteomes" id="UP000199256"/>
    </source>
</evidence>
<sequence>MSEKLDRLAACLEKKFKGRLQGLTQECGEITLQVAPGDWHPLARMLRDDPELRFEMLVDVCGVDYMAYGVTEWATETSSSEGFSRGVEEATFGRFTFDEAPDAGQHQGPRFAAVYHLLSISHNHRLRVRCFCPEDEFPTVPSVVEIWSSANWFEREAFDLYGIIFEGHPDLRRILTDYGFVGHPFRKDFPLVGHVEMRYDPEQQRVIYQPVTIEPRVLVPRVIRNDHRYLDDSAEETSADA</sequence>
<evidence type="ECO:0000256" key="1">
    <source>
        <dbReference type="ARBA" id="ARBA00007569"/>
    </source>
</evidence>
<keyword evidence="3" id="KW-1003">Cell membrane</keyword>
<dbReference type="EC" id="7.1.1.-" evidence="3"/>
<dbReference type="GO" id="GO:0008137">
    <property type="term" value="F:NADH dehydrogenase (ubiquinone) activity"/>
    <property type="evidence" value="ECO:0007669"/>
    <property type="project" value="InterPro"/>
</dbReference>
<comment type="subcellular location">
    <subcellularLocation>
        <location evidence="3">Cell membrane</location>
        <topology evidence="3">Peripheral membrane protein</topology>
        <orientation evidence="3">Cytoplasmic side</orientation>
    </subcellularLocation>
</comment>
<evidence type="ECO:0000313" key="7">
    <source>
        <dbReference type="EMBL" id="SEK19572.1"/>
    </source>
</evidence>
<organism evidence="7 8">
    <name type="scientific">Ectothiorhodospira marina</name>
    <dbReference type="NCBI Taxonomy" id="1396821"/>
    <lineage>
        <taxon>Bacteria</taxon>
        <taxon>Pseudomonadati</taxon>
        <taxon>Pseudomonadota</taxon>
        <taxon>Gammaproteobacteria</taxon>
        <taxon>Chromatiales</taxon>
        <taxon>Ectothiorhodospiraceae</taxon>
        <taxon>Ectothiorhodospira</taxon>
    </lineage>
</organism>
<keyword evidence="3 4" id="KW-0520">NAD</keyword>
<dbReference type="AlphaFoldDB" id="A0A1H7F5K0"/>
<dbReference type="EMBL" id="FOAA01000001">
    <property type="protein sequence ID" value="SEK19572.1"/>
    <property type="molecule type" value="Genomic_DNA"/>
</dbReference>
<dbReference type="RefSeq" id="WP_090249449.1">
    <property type="nucleotide sequence ID" value="NZ_FOAA01000001.1"/>
</dbReference>
<dbReference type="Proteomes" id="UP000199256">
    <property type="component" value="Unassembled WGS sequence"/>
</dbReference>
<evidence type="ECO:0000259" key="6">
    <source>
        <dbReference type="Pfam" id="PF00329"/>
    </source>
</evidence>
<dbReference type="Pfam" id="PF00329">
    <property type="entry name" value="Complex1_30kDa"/>
    <property type="match status" value="1"/>
</dbReference>
<reference evidence="8" key="1">
    <citation type="submission" date="2016-10" db="EMBL/GenBank/DDBJ databases">
        <authorList>
            <person name="Varghese N."/>
            <person name="Submissions S."/>
        </authorList>
    </citation>
    <scope>NUCLEOTIDE SEQUENCE [LARGE SCALE GENOMIC DNA]</scope>
    <source>
        <strain evidence="8">DSM 241</strain>
    </source>
</reference>
<keyword evidence="2 3" id="KW-0813">Transport</keyword>
<protein>
    <recommendedName>
        <fullName evidence="3">NADH-quinone oxidoreductase subunit C</fullName>
        <ecNumber evidence="3">7.1.1.-</ecNumber>
    </recommendedName>
    <alternativeName>
        <fullName evidence="3">NADH dehydrogenase I subunit C</fullName>
    </alternativeName>
    <alternativeName>
        <fullName evidence="3">NDH-1 subunit C</fullName>
    </alternativeName>
</protein>
<evidence type="ECO:0000256" key="2">
    <source>
        <dbReference type="ARBA" id="ARBA00022448"/>
    </source>
</evidence>
<comment type="subunit">
    <text evidence="3">NDH-1 is composed of 14 different subunits. Subunits NuoB, C, D, E, F, and G constitute the peripheral sector of the complex.</text>
</comment>
<dbReference type="InterPro" id="IPR020396">
    <property type="entry name" value="NADH_UbQ_OxRdtase_CS"/>
</dbReference>
<keyword evidence="8" id="KW-1185">Reference proteome</keyword>
<evidence type="ECO:0000256" key="3">
    <source>
        <dbReference type="HAMAP-Rule" id="MF_01357"/>
    </source>
</evidence>
<accession>A0A1H7F5K0</accession>
<evidence type="ECO:0000256" key="4">
    <source>
        <dbReference type="RuleBase" id="RU003456"/>
    </source>
</evidence>
<gene>
    <name evidence="3" type="primary">nuoC</name>
    <name evidence="7" type="ORF">SAMN05444515_10170</name>
</gene>
<dbReference type="GO" id="GO:0005886">
    <property type="term" value="C:plasma membrane"/>
    <property type="evidence" value="ECO:0007669"/>
    <property type="project" value="UniProtKB-SubCell"/>
</dbReference>
<dbReference type="STRING" id="1396821.SAMN05444515_10170"/>
<dbReference type="InterPro" id="IPR001268">
    <property type="entry name" value="NADH_UbQ_OxRdtase_30kDa_su"/>
</dbReference>
<comment type="function">
    <text evidence="3">NDH-1 shuttles electrons from NADH, via FMN and iron-sulfur (Fe-S) centers, to quinones in the respiratory chain. The immediate electron acceptor for the enzyme in this species is believed to be ubiquinone. Couples the redox reaction to proton translocation (for every two electrons transferred, four hydrogen ions are translocated across the cytoplasmic membrane), and thus conserves the redox energy in a proton gradient.</text>
</comment>
<dbReference type="PANTHER" id="PTHR10884:SF14">
    <property type="entry name" value="NADH DEHYDROGENASE [UBIQUINONE] IRON-SULFUR PROTEIN 3, MITOCHONDRIAL"/>
    <property type="match status" value="1"/>
</dbReference>
<dbReference type="NCBIfam" id="NF004730">
    <property type="entry name" value="PRK06074.1-1"/>
    <property type="match status" value="1"/>
</dbReference>
<dbReference type="NCBIfam" id="TIGR01961">
    <property type="entry name" value="NuoC_fam"/>
    <property type="match status" value="1"/>
</dbReference>
<keyword evidence="3" id="KW-0472">Membrane</keyword>